<dbReference type="PANTHER" id="PTHR11161">
    <property type="entry name" value="O-ACYLTRANSFERASE"/>
    <property type="match status" value="1"/>
</dbReference>
<gene>
    <name evidence="2" type="ORF">BaRGS_00030304</name>
</gene>
<keyword evidence="1" id="KW-1133">Transmembrane helix</keyword>
<dbReference type="InterPro" id="IPR052728">
    <property type="entry name" value="O2_lipid_transport_reg"/>
</dbReference>
<keyword evidence="3" id="KW-1185">Reference proteome</keyword>
<comment type="caution">
    <text evidence="2">The sequence shown here is derived from an EMBL/GenBank/DDBJ whole genome shotgun (WGS) entry which is preliminary data.</text>
</comment>
<dbReference type="AlphaFoldDB" id="A0ABD0JU67"/>
<evidence type="ECO:0000313" key="2">
    <source>
        <dbReference type="EMBL" id="KAK7478458.1"/>
    </source>
</evidence>
<dbReference type="EMBL" id="JACVVK020000325">
    <property type="protein sequence ID" value="KAK7478458.1"/>
    <property type="molecule type" value="Genomic_DNA"/>
</dbReference>
<proteinExistence type="predicted"/>
<feature type="transmembrane region" description="Helical" evidence="1">
    <location>
        <begin position="20"/>
        <end position="46"/>
    </location>
</feature>
<accession>A0ABD0JU67</accession>
<reference evidence="2 3" key="1">
    <citation type="journal article" date="2023" name="Sci. Data">
        <title>Genome assembly of the Korean intertidal mud-creeper Batillaria attramentaria.</title>
        <authorList>
            <person name="Patra A.K."/>
            <person name="Ho P.T."/>
            <person name="Jun S."/>
            <person name="Lee S.J."/>
            <person name="Kim Y."/>
            <person name="Won Y.J."/>
        </authorList>
    </citation>
    <scope>NUCLEOTIDE SEQUENCE [LARGE SCALE GENOMIC DNA]</scope>
    <source>
        <strain evidence="2">Wonlab-2016</strain>
    </source>
</reference>
<dbReference type="PANTHER" id="PTHR11161:SF0">
    <property type="entry name" value="O-ACYLTRANSFERASE LIKE PROTEIN"/>
    <property type="match status" value="1"/>
</dbReference>
<evidence type="ECO:0000313" key="3">
    <source>
        <dbReference type="Proteomes" id="UP001519460"/>
    </source>
</evidence>
<organism evidence="2 3">
    <name type="scientific">Batillaria attramentaria</name>
    <dbReference type="NCBI Taxonomy" id="370345"/>
    <lineage>
        <taxon>Eukaryota</taxon>
        <taxon>Metazoa</taxon>
        <taxon>Spiralia</taxon>
        <taxon>Lophotrochozoa</taxon>
        <taxon>Mollusca</taxon>
        <taxon>Gastropoda</taxon>
        <taxon>Caenogastropoda</taxon>
        <taxon>Sorbeoconcha</taxon>
        <taxon>Cerithioidea</taxon>
        <taxon>Batillariidae</taxon>
        <taxon>Batillaria</taxon>
    </lineage>
</organism>
<sequence length="118" mass="13525">CLPWTWYLANDVQFYAVAPIFVFFLHLCPAVGIFLCWLVVFLSAILTGVISTYHRLPAGAAADLMFATHQFMDEYYIKPYCRAAPYFLGLLTGYVLHRNRCELELTKVSRSAADHPWD</sequence>
<evidence type="ECO:0000256" key="1">
    <source>
        <dbReference type="SAM" id="Phobius"/>
    </source>
</evidence>
<feature type="non-terminal residue" evidence="2">
    <location>
        <position position="1"/>
    </location>
</feature>
<dbReference type="Proteomes" id="UP001519460">
    <property type="component" value="Unassembled WGS sequence"/>
</dbReference>
<keyword evidence="1" id="KW-0812">Transmembrane</keyword>
<name>A0ABD0JU67_9CAEN</name>
<protein>
    <submittedName>
        <fullName evidence="2">Uncharacterized protein</fullName>
    </submittedName>
</protein>
<keyword evidence="1" id="KW-0472">Membrane</keyword>